<feature type="transmembrane region" description="Helical" evidence="1">
    <location>
        <begin position="153"/>
        <end position="173"/>
    </location>
</feature>
<protein>
    <recommendedName>
        <fullName evidence="4">Major facilitator superfamily (MFS) profile domain-containing protein</fullName>
    </recommendedName>
</protein>
<dbReference type="PANTHER" id="PTHR11360">
    <property type="entry name" value="MONOCARBOXYLATE TRANSPORTER"/>
    <property type="match status" value="1"/>
</dbReference>
<dbReference type="Gene3D" id="1.20.1250.20">
    <property type="entry name" value="MFS general substrate transporter like domains"/>
    <property type="match status" value="1"/>
</dbReference>
<evidence type="ECO:0008006" key="4">
    <source>
        <dbReference type="Google" id="ProtNLM"/>
    </source>
</evidence>
<dbReference type="Proteomes" id="UP001164743">
    <property type="component" value="Chromosome 2A"/>
</dbReference>
<proteinExistence type="predicted"/>
<sequence>MRHQISKLTLFNGTKASDTLETVDSWYDPPVDKGRRACQYLVAMLTIETFLCGFATSFGVLLDFYQDDPRSPIKQDPHAKLILTLVGTINTGIMGITAPFISFWITKRPGIRRPLMFSGLLVCTLSLYSSAYSTSLSHLPEWFEQKRGFANGVVFTGTGLGGMVFPLMLDYLLEKYDAKFAIKVIFSSSTRELRMAAGVTIARIDLFPAHVKSRSPQARRTCSAIFLVV</sequence>
<organism evidence="2 3">
    <name type="scientific">Puccinia triticina</name>
    <dbReference type="NCBI Taxonomy" id="208348"/>
    <lineage>
        <taxon>Eukaryota</taxon>
        <taxon>Fungi</taxon>
        <taxon>Dikarya</taxon>
        <taxon>Basidiomycota</taxon>
        <taxon>Pucciniomycotina</taxon>
        <taxon>Pucciniomycetes</taxon>
        <taxon>Pucciniales</taxon>
        <taxon>Pucciniaceae</taxon>
        <taxon>Puccinia</taxon>
    </lineage>
</organism>
<feature type="transmembrane region" description="Helical" evidence="1">
    <location>
        <begin position="81"/>
        <end position="103"/>
    </location>
</feature>
<gene>
    <name evidence="2" type="ORF">PtA15_2A752</name>
</gene>
<keyword evidence="3" id="KW-1185">Reference proteome</keyword>
<dbReference type="InterPro" id="IPR050327">
    <property type="entry name" value="Proton-linked_MCT"/>
</dbReference>
<keyword evidence="1" id="KW-0812">Transmembrane</keyword>
<evidence type="ECO:0000256" key="1">
    <source>
        <dbReference type="SAM" id="Phobius"/>
    </source>
</evidence>
<evidence type="ECO:0000313" key="2">
    <source>
        <dbReference type="EMBL" id="WAQ82435.1"/>
    </source>
</evidence>
<dbReference type="GeneID" id="77807700"/>
<dbReference type="SUPFAM" id="SSF103473">
    <property type="entry name" value="MFS general substrate transporter"/>
    <property type="match status" value="1"/>
</dbReference>
<feature type="transmembrane region" description="Helical" evidence="1">
    <location>
        <begin position="40"/>
        <end position="61"/>
    </location>
</feature>
<dbReference type="PANTHER" id="PTHR11360:SF287">
    <property type="entry name" value="MFS MONOCARBOXYLATE TRANSPORTER"/>
    <property type="match status" value="1"/>
</dbReference>
<dbReference type="EMBL" id="CP110422">
    <property type="protein sequence ID" value="WAQ82435.1"/>
    <property type="molecule type" value="Genomic_DNA"/>
</dbReference>
<dbReference type="InterPro" id="IPR036259">
    <property type="entry name" value="MFS_trans_sf"/>
</dbReference>
<dbReference type="RefSeq" id="XP_053017990.1">
    <property type="nucleotide sequence ID" value="XM_053166805.1"/>
</dbReference>
<accession>A0ABY7CBD6</accession>
<feature type="transmembrane region" description="Helical" evidence="1">
    <location>
        <begin position="115"/>
        <end position="133"/>
    </location>
</feature>
<keyword evidence="1" id="KW-0472">Membrane</keyword>
<evidence type="ECO:0000313" key="3">
    <source>
        <dbReference type="Proteomes" id="UP001164743"/>
    </source>
</evidence>
<name>A0ABY7CBD6_9BASI</name>
<reference evidence="2" key="1">
    <citation type="submission" date="2022-10" db="EMBL/GenBank/DDBJ databases">
        <title>Puccinia triticina Genome sequencing and assembly.</title>
        <authorList>
            <person name="Li C."/>
        </authorList>
    </citation>
    <scope>NUCLEOTIDE SEQUENCE</scope>
    <source>
        <strain evidence="2">Pt15</strain>
    </source>
</reference>
<keyword evidence="1" id="KW-1133">Transmembrane helix</keyword>